<dbReference type="InterPro" id="IPR042098">
    <property type="entry name" value="TauD-like_sf"/>
</dbReference>
<dbReference type="GO" id="GO:0016706">
    <property type="term" value="F:2-oxoglutarate-dependent dioxygenase activity"/>
    <property type="evidence" value="ECO:0007669"/>
    <property type="project" value="UniProtKB-ARBA"/>
</dbReference>
<evidence type="ECO:0000313" key="5">
    <source>
        <dbReference type="EMBL" id="RQM40196.1"/>
    </source>
</evidence>
<dbReference type="InterPro" id="IPR050411">
    <property type="entry name" value="AlphaKG_dependent_hydroxylases"/>
</dbReference>
<evidence type="ECO:0000256" key="2">
    <source>
        <dbReference type="ARBA" id="ARBA00023002"/>
    </source>
</evidence>
<dbReference type="Pfam" id="PF02668">
    <property type="entry name" value="TauD"/>
    <property type="match status" value="1"/>
</dbReference>
<dbReference type="RefSeq" id="WP_124231682.1">
    <property type="nucleotide sequence ID" value="NZ_RQSB01000003.1"/>
</dbReference>
<keyword evidence="3" id="KW-0045">Antibiotic biosynthesis</keyword>
<dbReference type="Gene3D" id="3.60.130.10">
    <property type="entry name" value="Clavaminate synthase-like"/>
    <property type="match status" value="1"/>
</dbReference>
<dbReference type="Proteomes" id="UP000279457">
    <property type="component" value="Unassembled WGS sequence"/>
</dbReference>
<evidence type="ECO:0000256" key="3">
    <source>
        <dbReference type="ARBA" id="ARBA00023194"/>
    </source>
</evidence>
<evidence type="ECO:0000313" key="6">
    <source>
        <dbReference type="Proteomes" id="UP000279457"/>
    </source>
</evidence>
<dbReference type="EMBL" id="RHHM01000001">
    <property type="protein sequence ID" value="RQM40196.1"/>
    <property type="molecule type" value="Genomic_DNA"/>
</dbReference>
<comment type="caution">
    <text evidence="5">The sequence shown here is derived from an EMBL/GenBank/DDBJ whole genome shotgun (WGS) entry which is preliminary data.</text>
</comment>
<evidence type="ECO:0000256" key="1">
    <source>
        <dbReference type="ARBA" id="ARBA00001954"/>
    </source>
</evidence>
<dbReference type="PANTHER" id="PTHR10696">
    <property type="entry name" value="GAMMA-BUTYROBETAINE HYDROXYLASE-RELATED"/>
    <property type="match status" value="1"/>
</dbReference>
<dbReference type="GO" id="GO:0017000">
    <property type="term" value="P:antibiotic biosynthetic process"/>
    <property type="evidence" value="ECO:0007669"/>
    <property type="project" value="UniProtKB-KW"/>
</dbReference>
<keyword evidence="2" id="KW-0560">Oxidoreductase</keyword>
<dbReference type="InterPro" id="IPR003819">
    <property type="entry name" value="TauD/TfdA-like"/>
</dbReference>
<keyword evidence="6" id="KW-1185">Reference proteome</keyword>
<gene>
    <name evidence="5" type="ORF">EB241_02615</name>
</gene>
<dbReference type="PANTHER" id="PTHR10696:SF56">
    <property type="entry name" value="TAUD_TFDA-LIKE DOMAIN-CONTAINING PROTEIN"/>
    <property type="match status" value="1"/>
</dbReference>
<evidence type="ECO:0000259" key="4">
    <source>
        <dbReference type="Pfam" id="PF02668"/>
    </source>
</evidence>
<organism evidence="5 6">
    <name type="scientific">Erwinia psidii</name>
    <dbReference type="NCBI Taxonomy" id="69224"/>
    <lineage>
        <taxon>Bacteria</taxon>
        <taxon>Pseudomonadati</taxon>
        <taxon>Pseudomonadota</taxon>
        <taxon>Gammaproteobacteria</taxon>
        <taxon>Enterobacterales</taxon>
        <taxon>Erwiniaceae</taxon>
        <taxon>Erwinia</taxon>
    </lineage>
</organism>
<feature type="domain" description="TauD/TfdA-like" evidence="4">
    <location>
        <begin position="5"/>
        <end position="261"/>
    </location>
</feature>
<dbReference type="SUPFAM" id="SSF51197">
    <property type="entry name" value="Clavaminate synthase-like"/>
    <property type="match status" value="1"/>
</dbReference>
<proteinExistence type="predicted"/>
<reference evidence="5 6" key="1">
    <citation type="submission" date="2018-10" db="EMBL/GenBank/DDBJ databases">
        <title>Draft genome sequence for the type isolate of Erwinia psidii, agent causal of bacterial blight in guava (Psidium guajava) and wilt and die-back of Eucalyptus spp.</title>
        <authorList>
            <person name="Hermenegildo P.S."/>
            <person name="Santos S.A."/>
            <person name="Guimaraes L.M.S."/>
            <person name="Vidigal P.M.P."/>
            <person name="Pereira I.C."/>
            <person name="Badel J.L."/>
            <person name="Alfenas-Zerbini P."/>
            <person name="Ferreira M.A.S.V."/>
            <person name="Alfenas A.C."/>
        </authorList>
    </citation>
    <scope>NUCLEOTIDE SEQUENCE [LARGE SCALE GENOMIC DNA]</scope>
    <source>
        <strain evidence="5 6">IBSBF 435</strain>
    </source>
</reference>
<accession>A0A3N6SQR3</accession>
<name>A0A3N6SQR3_9GAMM</name>
<dbReference type="OrthoDB" id="581608at2"/>
<protein>
    <submittedName>
        <fullName evidence="5">Clavaminate synthase</fullName>
    </submittedName>
</protein>
<sequence length="271" mass="30733">MKSCFDGWSPQIIDCENKKSVIYHLEKHQFAIVTSEWNYDESDFYKISSLYSLGHIYQSDFNRLEHKEGVQHSGINQIGGLLNGIHAVFNSTSPLSLHTDGSYIPIGSIKTSVLLCKQHASQGGRTILFDSTSAFQQLQTKHPDLAEILLEENIFRRRSTVTHSGKQYSHIGPVFRPDKNGGFIGGFTLDPTADWDYSRRINPRVVEAVEYLSRLASENSRYYLEFPLNKGQALIFRNDKISHGRQSYVDDPENPRTLLRGLFTHAPVLVA</sequence>
<dbReference type="AlphaFoldDB" id="A0A3N6SQR3"/>
<comment type="cofactor">
    <cofactor evidence="1">
        <name>Fe(2+)</name>
        <dbReference type="ChEBI" id="CHEBI:29033"/>
    </cofactor>
</comment>